<dbReference type="GO" id="GO:0008999">
    <property type="term" value="F:protein-N-terminal-alanine acetyltransferase activity"/>
    <property type="evidence" value="ECO:0007669"/>
    <property type="project" value="TreeGrafter"/>
</dbReference>
<dbReference type="GO" id="GO:0005737">
    <property type="term" value="C:cytoplasm"/>
    <property type="evidence" value="ECO:0007669"/>
    <property type="project" value="TreeGrafter"/>
</dbReference>
<name>A0A383R750_PAEAL</name>
<evidence type="ECO:0000313" key="3">
    <source>
        <dbReference type="Proteomes" id="UP000304148"/>
    </source>
</evidence>
<protein>
    <submittedName>
        <fullName evidence="2">GCN5 family acetyltransferase</fullName>
    </submittedName>
</protein>
<proteinExistence type="predicted"/>
<sequence length="174" mass="20219">MIYPELETERLSMRELTMEDADAVYRHFSIPEVTRFMDIEVCKELTEAEEIIAFHIHDSGCRYGLFSKENNELVGTCGYHCWSTVEHESKAEIGFDVSPKYWGSGLMQEALLPIIQVGFDIMKLDYIEATTEVDNIQSQRLLKKMGFDQASHLKDNLMYFTLRAAVEEEFRERS</sequence>
<dbReference type="EMBL" id="LS992241">
    <property type="protein sequence ID" value="SYX82977.1"/>
    <property type="molecule type" value="Genomic_DNA"/>
</dbReference>
<dbReference type="Proteomes" id="UP000304148">
    <property type="component" value="Chromosome"/>
</dbReference>
<evidence type="ECO:0000259" key="1">
    <source>
        <dbReference type="PROSITE" id="PS51186"/>
    </source>
</evidence>
<gene>
    <name evidence="2" type="ORF">PBLR_11399</name>
</gene>
<dbReference type="RefSeq" id="WP_138185145.1">
    <property type="nucleotide sequence ID" value="NZ_LS992241.1"/>
</dbReference>
<dbReference type="InterPro" id="IPR051531">
    <property type="entry name" value="N-acetyltransferase"/>
</dbReference>
<dbReference type="SUPFAM" id="SSF55729">
    <property type="entry name" value="Acyl-CoA N-acyltransferases (Nat)"/>
    <property type="match status" value="1"/>
</dbReference>
<dbReference type="PROSITE" id="PS51186">
    <property type="entry name" value="GNAT"/>
    <property type="match status" value="1"/>
</dbReference>
<dbReference type="AlphaFoldDB" id="A0A383R750"/>
<reference evidence="3" key="1">
    <citation type="submission" date="2018-08" db="EMBL/GenBank/DDBJ databases">
        <authorList>
            <person name="Chevrot R."/>
        </authorList>
    </citation>
    <scope>NUCLEOTIDE SEQUENCE [LARGE SCALE GENOMIC DNA]</scope>
</reference>
<dbReference type="PANTHER" id="PTHR43792">
    <property type="entry name" value="GNAT FAMILY, PUTATIVE (AFU_ORTHOLOGUE AFUA_3G00765)-RELATED-RELATED"/>
    <property type="match status" value="1"/>
</dbReference>
<evidence type="ECO:0000313" key="2">
    <source>
        <dbReference type="EMBL" id="SYX82977.1"/>
    </source>
</evidence>
<dbReference type="Pfam" id="PF13302">
    <property type="entry name" value="Acetyltransf_3"/>
    <property type="match status" value="1"/>
</dbReference>
<feature type="domain" description="N-acetyltransferase" evidence="1">
    <location>
        <begin position="11"/>
        <end position="173"/>
    </location>
</feature>
<dbReference type="Gene3D" id="3.40.630.30">
    <property type="match status" value="1"/>
</dbReference>
<accession>A0A383R750</accession>
<organism evidence="2 3">
    <name type="scientific">Paenibacillus alvei</name>
    <name type="common">Bacillus alvei</name>
    <dbReference type="NCBI Taxonomy" id="44250"/>
    <lineage>
        <taxon>Bacteria</taxon>
        <taxon>Bacillati</taxon>
        <taxon>Bacillota</taxon>
        <taxon>Bacilli</taxon>
        <taxon>Bacillales</taxon>
        <taxon>Paenibacillaceae</taxon>
        <taxon>Paenibacillus</taxon>
    </lineage>
</organism>
<keyword evidence="2" id="KW-0808">Transferase</keyword>
<dbReference type="PANTHER" id="PTHR43792:SF9">
    <property type="entry name" value="RIBOSOMAL-PROTEIN-ALANINE ACETYLTRANSFERASE"/>
    <property type="match status" value="1"/>
</dbReference>
<dbReference type="InterPro" id="IPR016181">
    <property type="entry name" value="Acyl_CoA_acyltransferase"/>
</dbReference>
<dbReference type="InterPro" id="IPR000182">
    <property type="entry name" value="GNAT_dom"/>
</dbReference>